<dbReference type="PANTHER" id="PTHR12854:SF7">
    <property type="entry name" value="ATAXIN-2 HOMOLOG"/>
    <property type="match status" value="1"/>
</dbReference>
<evidence type="ECO:0000313" key="3">
    <source>
        <dbReference type="Proteomes" id="UP001054252"/>
    </source>
</evidence>
<dbReference type="InterPro" id="IPR045117">
    <property type="entry name" value="ATXN2-like"/>
</dbReference>
<dbReference type="GO" id="GO:0034063">
    <property type="term" value="P:stress granule assembly"/>
    <property type="evidence" value="ECO:0007669"/>
    <property type="project" value="TreeGrafter"/>
</dbReference>
<accession>A0AAV5MQL6</accession>
<protein>
    <submittedName>
        <fullName evidence="2">Uncharacterized protein</fullName>
    </submittedName>
</protein>
<dbReference type="Proteomes" id="UP001054252">
    <property type="component" value="Unassembled WGS sequence"/>
</dbReference>
<sequence length="94" mass="10114">MHGMSVGFGIGPSFGAHQPVIFNLTVAPMQSPQAYFNPNGAQYGQQQMFLGKSGQVVCMPSYQPEFKLNPNAKGFTPSQTTVRPPSPVSDGSFY</sequence>
<organism evidence="2 3">
    <name type="scientific">Rubroshorea leprosula</name>
    <dbReference type="NCBI Taxonomy" id="152421"/>
    <lineage>
        <taxon>Eukaryota</taxon>
        <taxon>Viridiplantae</taxon>
        <taxon>Streptophyta</taxon>
        <taxon>Embryophyta</taxon>
        <taxon>Tracheophyta</taxon>
        <taxon>Spermatophyta</taxon>
        <taxon>Magnoliopsida</taxon>
        <taxon>eudicotyledons</taxon>
        <taxon>Gunneridae</taxon>
        <taxon>Pentapetalae</taxon>
        <taxon>rosids</taxon>
        <taxon>malvids</taxon>
        <taxon>Malvales</taxon>
        <taxon>Dipterocarpaceae</taxon>
        <taxon>Rubroshorea</taxon>
    </lineage>
</organism>
<proteinExistence type="predicted"/>
<name>A0AAV5MQL6_9ROSI</name>
<reference evidence="2 3" key="1">
    <citation type="journal article" date="2021" name="Commun. Biol.">
        <title>The genome of Shorea leprosula (Dipterocarpaceae) highlights the ecological relevance of drought in aseasonal tropical rainforests.</title>
        <authorList>
            <person name="Ng K.K.S."/>
            <person name="Kobayashi M.J."/>
            <person name="Fawcett J.A."/>
            <person name="Hatakeyama M."/>
            <person name="Paape T."/>
            <person name="Ng C.H."/>
            <person name="Ang C.C."/>
            <person name="Tnah L.H."/>
            <person name="Lee C.T."/>
            <person name="Nishiyama T."/>
            <person name="Sese J."/>
            <person name="O'Brien M.J."/>
            <person name="Copetti D."/>
            <person name="Mohd Noor M.I."/>
            <person name="Ong R.C."/>
            <person name="Putra M."/>
            <person name="Sireger I.Z."/>
            <person name="Indrioko S."/>
            <person name="Kosugi Y."/>
            <person name="Izuno A."/>
            <person name="Isagi Y."/>
            <person name="Lee S.L."/>
            <person name="Shimizu K.K."/>
        </authorList>
    </citation>
    <scope>NUCLEOTIDE SEQUENCE [LARGE SCALE GENOMIC DNA]</scope>
    <source>
        <strain evidence="2">214</strain>
    </source>
</reference>
<comment type="caution">
    <text evidence="2">The sequence shown here is derived from an EMBL/GenBank/DDBJ whole genome shotgun (WGS) entry which is preliminary data.</text>
</comment>
<dbReference type="EMBL" id="BPVZ01000499">
    <property type="protein sequence ID" value="GKV51434.1"/>
    <property type="molecule type" value="Genomic_DNA"/>
</dbReference>
<dbReference type="PANTHER" id="PTHR12854">
    <property type="entry name" value="ATAXIN 2-RELATED"/>
    <property type="match status" value="1"/>
</dbReference>
<feature type="region of interest" description="Disordered" evidence="1">
    <location>
        <begin position="69"/>
        <end position="94"/>
    </location>
</feature>
<dbReference type="AlphaFoldDB" id="A0AAV5MQL6"/>
<evidence type="ECO:0000313" key="2">
    <source>
        <dbReference type="EMBL" id="GKV51434.1"/>
    </source>
</evidence>
<keyword evidence="3" id="KW-1185">Reference proteome</keyword>
<dbReference type="GO" id="GO:0003729">
    <property type="term" value="F:mRNA binding"/>
    <property type="evidence" value="ECO:0007669"/>
    <property type="project" value="TreeGrafter"/>
</dbReference>
<gene>
    <name evidence="2" type="ORF">SLEP1_g58092</name>
</gene>
<dbReference type="GO" id="GO:0010494">
    <property type="term" value="C:cytoplasmic stress granule"/>
    <property type="evidence" value="ECO:0007669"/>
    <property type="project" value="TreeGrafter"/>
</dbReference>
<evidence type="ECO:0000256" key="1">
    <source>
        <dbReference type="SAM" id="MobiDB-lite"/>
    </source>
</evidence>